<sequence length="211" mass="23720">MPVSTVAVGIAREDLPRLCDVGLSDRQRIRREVRRYEHATAGHLVHIDVKGLSVTTGGGGWRFHGRGNANRRGRPPPPSLHRGPSRRGGLHHGHDPGPGQRLVHRVRHHHRLLPNGQRRQRPLGDFAAALAATGTVHKQTRPHRSQNNGTIERSHRTLATEWARDRPYSSEAARRRALPTWLHLCNHHRHHTALGRRPPASRVTDLSGQYP</sequence>
<evidence type="ECO:0000256" key="1">
    <source>
        <dbReference type="SAM" id="MobiDB-lite"/>
    </source>
</evidence>
<dbReference type="AlphaFoldDB" id="A0A7Y9J3I4"/>
<feature type="compositionally biased region" description="Basic residues" evidence="1">
    <location>
        <begin position="63"/>
        <end position="74"/>
    </location>
</feature>
<feature type="domain" description="Integrase catalytic" evidence="2">
    <location>
        <begin position="115"/>
        <end position="206"/>
    </location>
</feature>
<proteinExistence type="predicted"/>
<evidence type="ECO:0000313" key="3">
    <source>
        <dbReference type="EMBL" id="NYD25160.1"/>
    </source>
</evidence>
<dbReference type="InterPro" id="IPR001584">
    <property type="entry name" value="Integrase_cat-core"/>
</dbReference>
<evidence type="ECO:0000313" key="4">
    <source>
        <dbReference type="Proteomes" id="UP000521922"/>
    </source>
</evidence>
<keyword evidence="4" id="KW-1185">Reference proteome</keyword>
<dbReference type="InterPro" id="IPR012337">
    <property type="entry name" value="RNaseH-like_sf"/>
</dbReference>
<dbReference type="EMBL" id="JACCBB010000002">
    <property type="protein sequence ID" value="NYD25160.1"/>
    <property type="molecule type" value="Genomic_DNA"/>
</dbReference>
<dbReference type="InterPro" id="IPR036397">
    <property type="entry name" value="RNaseH_sf"/>
</dbReference>
<evidence type="ECO:0000259" key="2">
    <source>
        <dbReference type="PROSITE" id="PS50994"/>
    </source>
</evidence>
<dbReference type="RefSeq" id="WP_425556638.1">
    <property type="nucleotide sequence ID" value="NZ_BAAAGN010000024.1"/>
</dbReference>
<dbReference type="SUPFAM" id="SSF53098">
    <property type="entry name" value="Ribonuclease H-like"/>
    <property type="match status" value="1"/>
</dbReference>
<feature type="region of interest" description="Disordered" evidence="1">
    <location>
        <begin position="190"/>
        <end position="211"/>
    </location>
</feature>
<accession>A0A7Y9J3I4</accession>
<name>A0A7Y9J3I4_9ACTN</name>
<reference evidence="3 4" key="1">
    <citation type="submission" date="2020-07" db="EMBL/GenBank/DDBJ databases">
        <title>Sequencing the genomes of 1000 actinobacteria strains.</title>
        <authorList>
            <person name="Klenk H.-P."/>
        </authorList>
    </citation>
    <scope>NUCLEOTIDE SEQUENCE [LARGE SCALE GENOMIC DNA]</scope>
    <source>
        <strain evidence="3 4">DSM 7487</strain>
    </source>
</reference>
<protein>
    <recommendedName>
        <fullName evidence="2">Integrase catalytic domain-containing protein</fullName>
    </recommendedName>
</protein>
<comment type="caution">
    <text evidence="3">The sequence shown here is derived from an EMBL/GenBank/DDBJ whole genome shotgun (WGS) entry which is preliminary data.</text>
</comment>
<organism evidence="3 4">
    <name type="scientific">Kineococcus aurantiacus</name>
    <dbReference type="NCBI Taxonomy" id="37633"/>
    <lineage>
        <taxon>Bacteria</taxon>
        <taxon>Bacillati</taxon>
        <taxon>Actinomycetota</taxon>
        <taxon>Actinomycetes</taxon>
        <taxon>Kineosporiales</taxon>
        <taxon>Kineosporiaceae</taxon>
        <taxon>Kineococcus</taxon>
    </lineage>
</organism>
<dbReference type="Proteomes" id="UP000521922">
    <property type="component" value="Unassembled WGS sequence"/>
</dbReference>
<feature type="region of interest" description="Disordered" evidence="1">
    <location>
        <begin position="56"/>
        <end position="101"/>
    </location>
</feature>
<dbReference type="Gene3D" id="3.30.420.10">
    <property type="entry name" value="Ribonuclease H-like superfamily/Ribonuclease H"/>
    <property type="match status" value="1"/>
</dbReference>
<dbReference type="GO" id="GO:0015074">
    <property type="term" value="P:DNA integration"/>
    <property type="evidence" value="ECO:0007669"/>
    <property type="project" value="InterPro"/>
</dbReference>
<dbReference type="PROSITE" id="PS50994">
    <property type="entry name" value="INTEGRASE"/>
    <property type="match status" value="1"/>
</dbReference>
<gene>
    <name evidence="3" type="ORF">BJ968_004769</name>
</gene>
<dbReference type="Pfam" id="PF13683">
    <property type="entry name" value="rve_3"/>
    <property type="match status" value="1"/>
</dbReference>
<dbReference type="GO" id="GO:0003676">
    <property type="term" value="F:nucleic acid binding"/>
    <property type="evidence" value="ECO:0007669"/>
    <property type="project" value="InterPro"/>
</dbReference>